<keyword evidence="3" id="KW-0808">Transferase</keyword>
<dbReference type="Gene3D" id="3.90.550.10">
    <property type="entry name" value="Spore Coat Polysaccharide Biosynthesis Protein SpsA, Chain A"/>
    <property type="match status" value="1"/>
</dbReference>
<feature type="transmembrane region" description="Helical" evidence="1">
    <location>
        <begin position="265"/>
        <end position="287"/>
    </location>
</feature>
<dbReference type="AlphaFoldDB" id="A0A7T3FYS9"/>
<dbReference type="Pfam" id="PF00535">
    <property type="entry name" value="Glycos_transf_2"/>
    <property type="match status" value="1"/>
</dbReference>
<reference evidence="3 4" key="1">
    <citation type="submission" date="2020-12" db="EMBL/GenBank/DDBJ databases">
        <title>Halosimplex halophilum sp. nov. and Halosimplex salinum sp. nov., two new members of the genus Halosimplex.</title>
        <authorList>
            <person name="Cui H.L."/>
        </authorList>
    </citation>
    <scope>NUCLEOTIDE SEQUENCE [LARGE SCALE GENOMIC DNA]</scope>
    <source>
        <strain evidence="3 4">YGH94</strain>
    </source>
</reference>
<evidence type="ECO:0000259" key="2">
    <source>
        <dbReference type="Pfam" id="PF00535"/>
    </source>
</evidence>
<dbReference type="PANTHER" id="PTHR48090">
    <property type="entry name" value="UNDECAPRENYL-PHOSPHATE 4-DEOXY-4-FORMAMIDO-L-ARABINOSE TRANSFERASE-RELATED"/>
    <property type="match status" value="1"/>
</dbReference>
<dbReference type="OrthoDB" id="43988at2157"/>
<name>A0A7T3FYS9_9EURY</name>
<dbReference type="SUPFAM" id="SSF53448">
    <property type="entry name" value="Nucleotide-diphospho-sugar transferases"/>
    <property type="match status" value="1"/>
</dbReference>
<dbReference type="PANTHER" id="PTHR48090:SF7">
    <property type="entry name" value="RFBJ PROTEIN"/>
    <property type="match status" value="1"/>
</dbReference>
<keyword evidence="1" id="KW-0472">Membrane</keyword>
<proteinExistence type="predicted"/>
<dbReference type="InterPro" id="IPR050256">
    <property type="entry name" value="Glycosyltransferase_2"/>
</dbReference>
<feature type="domain" description="Glycosyltransferase 2-like" evidence="2">
    <location>
        <begin position="9"/>
        <end position="188"/>
    </location>
</feature>
<dbReference type="KEGG" id="hlt:I7X12_00720"/>
<gene>
    <name evidence="3" type="ORF">I7X12_00720</name>
</gene>
<keyword evidence="4" id="KW-1185">Reference proteome</keyword>
<dbReference type="GO" id="GO:0016740">
    <property type="term" value="F:transferase activity"/>
    <property type="evidence" value="ECO:0007669"/>
    <property type="project" value="UniProtKB-KW"/>
</dbReference>
<evidence type="ECO:0000313" key="4">
    <source>
        <dbReference type="Proteomes" id="UP000595001"/>
    </source>
</evidence>
<dbReference type="InterPro" id="IPR001173">
    <property type="entry name" value="Glyco_trans_2-like"/>
</dbReference>
<sequence>MYEGKTVGVVVPAHNEAEFVGEVITTIPEFVDRIFVIDDCSSDATWERIQRVAERVNASPNVAKADGGQVRPRVVPHRHETNEGVGGAIKTGYEFAVEEGLDVVAVMNGDGQMDPDILDEIVEPVVSGRADYSKGNRLYSAEHYRGMSRWRFTGNAILTFTTKIASGYWKMTDPQNGYTAISREALEALDIDDLYDDYGFLNDLIVKLNVHGFRIADVEMRAVYGDEESGIEYSSFVPKLSKLLLVRFLWRLKARYLVTDFHPLVFLYGLGPLGVVAGLASIGWAALDGGLTVLSAQIGILVVLFSCFVTVVAMAMDVEHDDAMERNPRF</sequence>
<dbReference type="CDD" id="cd04179">
    <property type="entry name" value="DPM_DPG-synthase_like"/>
    <property type="match status" value="1"/>
</dbReference>
<keyword evidence="1" id="KW-1133">Transmembrane helix</keyword>
<evidence type="ECO:0000313" key="3">
    <source>
        <dbReference type="EMBL" id="QPV63190.1"/>
    </source>
</evidence>
<accession>A0A7T3FYS9</accession>
<evidence type="ECO:0000256" key="1">
    <source>
        <dbReference type="SAM" id="Phobius"/>
    </source>
</evidence>
<dbReference type="InterPro" id="IPR029044">
    <property type="entry name" value="Nucleotide-diphossugar_trans"/>
</dbReference>
<feature type="transmembrane region" description="Helical" evidence="1">
    <location>
        <begin position="293"/>
        <end position="316"/>
    </location>
</feature>
<protein>
    <submittedName>
        <fullName evidence="3">Glycosyltransferase family 2 protein</fullName>
    </submittedName>
</protein>
<keyword evidence="1" id="KW-0812">Transmembrane</keyword>
<dbReference type="EMBL" id="CP065856">
    <property type="protein sequence ID" value="QPV63190.1"/>
    <property type="molecule type" value="Genomic_DNA"/>
</dbReference>
<dbReference type="Proteomes" id="UP000595001">
    <property type="component" value="Chromosome"/>
</dbReference>
<organism evidence="3 4">
    <name type="scientific">Halosimplex litoreum</name>
    <dbReference type="NCBI Taxonomy" id="1198301"/>
    <lineage>
        <taxon>Archaea</taxon>
        <taxon>Methanobacteriati</taxon>
        <taxon>Methanobacteriota</taxon>
        <taxon>Stenosarchaea group</taxon>
        <taxon>Halobacteria</taxon>
        <taxon>Halobacteriales</taxon>
        <taxon>Haloarculaceae</taxon>
        <taxon>Halosimplex</taxon>
    </lineage>
</organism>